<feature type="region of interest" description="Disordered" evidence="1">
    <location>
        <begin position="1"/>
        <end position="225"/>
    </location>
</feature>
<dbReference type="EMBL" id="JBIRUQ010000001">
    <property type="protein sequence ID" value="MFI1459970.1"/>
    <property type="molecule type" value="Genomic_DNA"/>
</dbReference>
<feature type="compositionally biased region" description="Pro residues" evidence="1">
    <location>
        <begin position="123"/>
        <end position="138"/>
    </location>
</feature>
<dbReference type="InterPro" id="IPR058489">
    <property type="entry name" value="DUF8176"/>
</dbReference>
<evidence type="ECO:0000313" key="5">
    <source>
        <dbReference type="Proteomes" id="UP001611263"/>
    </source>
</evidence>
<accession>A0ABW7TGI9</accession>
<sequence>MKGARVMDRPPPGPGTPGTGGENPPIRPGHYAGDPDRTRPPEDPFPDYGDQRPEPRAAFGPVSPASPGPAPGSTPIDQADPMPTVPIPRLPDVGSGHPAPPVEPPGSVTDPELLPPAVTEPQYRPPDPAGYSTPPPDSGAPGRFSSHSAEQPAYAGYEGSWADWMTSSDGYPPRPGVEDTQPVAPGTGSASWDDEPPVDDVPAKTPEVSVADTPDSDAGTAPTTARERLRARLAPREVPAPVPVSARTAGAPGRKRLLPVLLGVAGVAALGAAAYVQFAVVGAGEPTAAPTAANPPAAPAQDIPPAADPNCPAERIGNTVQGNGPGGTGSGTDAIFGFQHAYYVTRSGEQARAVVAPDAAVPVAADIQHGIDTIPAGTTHCIQITPGAFVGQYTVVVTEHRPGSAPLGYNPQLVTTMRIGDRTLITGIGPMP</sequence>
<evidence type="ECO:0000313" key="4">
    <source>
        <dbReference type="EMBL" id="MFI1459970.1"/>
    </source>
</evidence>
<keyword evidence="2" id="KW-1133">Transmembrane helix</keyword>
<name>A0ABW7TGI9_9NOCA</name>
<evidence type="ECO:0000256" key="1">
    <source>
        <dbReference type="SAM" id="MobiDB-lite"/>
    </source>
</evidence>
<feature type="transmembrane region" description="Helical" evidence="2">
    <location>
        <begin position="257"/>
        <end position="278"/>
    </location>
</feature>
<feature type="domain" description="DUF8176" evidence="3">
    <location>
        <begin position="309"/>
        <end position="428"/>
    </location>
</feature>
<keyword evidence="2" id="KW-0812">Transmembrane</keyword>
<comment type="caution">
    <text evidence="4">The sequence shown here is derived from an EMBL/GenBank/DDBJ whole genome shotgun (WGS) entry which is preliminary data.</text>
</comment>
<feature type="compositionally biased region" description="Basic and acidic residues" evidence="1">
    <location>
        <begin position="33"/>
        <end position="42"/>
    </location>
</feature>
<dbReference type="Proteomes" id="UP001611263">
    <property type="component" value="Unassembled WGS sequence"/>
</dbReference>
<evidence type="ECO:0000256" key="2">
    <source>
        <dbReference type="SAM" id="Phobius"/>
    </source>
</evidence>
<organism evidence="4 5">
    <name type="scientific">Nocardia carnea</name>
    <dbReference type="NCBI Taxonomy" id="37328"/>
    <lineage>
        <taxon>Bacteria</taxon>
        <taxon>Bacillati</taxon>
        <taxon>Actinomycetota</taxon>
        <taxon>Actinomycetes</taxon>
        <taxon>Mycobacteriales</taxon>
        <taxon>Nocardiaceae</taxon>
        <taxon>Nocardia</taxon>
    </lineage>
</organism>
<reference evidence="4 5" key="1">
    <citation type="submission" date="2024-10" db="EMBL/GenBank/DDBJ databases">
        <title>The Natural Products Discovery Center: Release of the First 8490 Sequenced Strains for Exploring Actinobacteria Biosynthetic Diversity.</title>
        <authorList>
            <person name="Kalkreuter E."/>
            <person name="Kautsar S.A."/>
            <person name="Yang D."/>
            <person name="Bader C.D."/>
            <person name="Teijaro C.N."/>
            <person name="Fluegel L."/>
            <person name="Davis C.M."/>
            <person name="Simpson J.R."/>
            <person name="Lauterbach L."/>
            <person name="Steele A.D."/>
            <person name="Gui C."/>
            <person name="Meng S."/>
            <person name="Li G."/>
            <person name="Viehrig K."/>
            <person name="Ye F."/>
            <person name="Su P."/>
            <person name="Kiefer A.F."/>
            <person name="Nichols A."/>
            <person name="Cepeda A.J."/>
            <person name="Yan W."/>
            <person name="Fan B."/>
            <person name="Jiang Y."/>
            <person name="Adhikari A."/>
            <person name="Zheng C.-J."/>
            <person name="Schuster L."/>
            <person name="Cowan T.M."/>
            <person name="Smanski M.J."/>
            <person name="Chevrette M.G."/>
            <person name="De Carvalho L.P.S."/>
            <person name="Shen B."/>
        </authorList>
    </citation>
    <scope>NUCLEOTIDE SEQUENCE [LARGE SCALE GENOMIC DNA]</scope>
    <source>
        <strain evidence="4 5">NPDC020568</strain>
    </source>
</reference>
<dbReference type="Pfam" id="PF26527">
    <property type="entry name" value="DUF8176"/>
    <property type="match status" value="1"/>
</dbReference>
<dbReference type="RefSeq" id="WP_156052194.1">
    <property type="nucleotide sequence ID" value="NZ_JBIRUQ010000001.1"/>
</dbReference>
<gene>
    <name evidence="4" type="ORF">ACH4WX_04530</name>
</gene>
<keyword evidence="5" id="KW-1185">Reference proteome</keyword>
<dbReference type="GeneID" id="93509364"/>
<evidence type="ECO:0000259" key="3">
    <source>
        <dbReference type="Pfam" id="PF26527"/>
    </source>
</evidence>
<protein>
    <recommendedName>
        <fullName evidence="3">DUF8176 domain-containing protein</fullName>
    </recommendedName>
</protein>
<keyword evidence="2" id="KW-0472">Membrane</keyword>
<proteinExistence type="predicted"/>